<accession>A0A915L351</accession>
<protein>
    <submittedName>
        <fullName evidence="2">Uncharacterized protein</fullName>
    </submittedName>
</protein>
<dbReference type="WBParaSite" id="nRc.2.0.1.t45166-RA">
    <property type="protein sequence ID" value="nRc.2.0.1.t45166-RA"/>
    <property type="gene ID" value="nRc.2.0.1.g45166"/>
</dbReference>
<reference evidence="2" key="1">
    <citation type="submission" date="2022-11" db="UniProtKB">
        <authorList>
            <consortium name="WormBaseParasite"/>
        </authorList>
    </citation>
    <scope>IDENTIFICATION</scope>
</reference>
<sequence length="69" mass="8278">MQNLDKKLKKCKILTQKSEKRAKLMKNCIICWTICKKNYKMQNFDKKQGNVENFLKKVVIILKQKTCKK</sequence>
<organism evidence="1 2">
    <name type="scientific">Romanomermis culicivorax</name>
    <name type="common">Nematode worm</name>
    <dbReference type="NCBI Taxonomy" id="13658"/>
    <lineage>
        <taxon>Eukaryota</taxon>
        <taxon>Metazoa</taxon>
        <taxon>Ecdysozoa</taxon>
        <taxon>Nematoda</taxon>
        <taxon>Enoplea</taxon>
        <taxon>Dorylaimia</taxon>
        <taxon>Mermithida</taxon>
        <taxon>Mermithoidea</taxon>
        <taxon>Mermithidae</taxon>
        <taxon>Romanomermis</taxon>
    </lineage>
</organism>
<dbReference type="AlphaFoldDB" id="A0A915L351"/>
<proteinExistence type="predicted"/>
<evidence type="ECO:0000313" key="2">
    <source>
        <dbReference type="WBParaSite" id="nRc.2.0.1.t45166-RA"/>
    </source>
</evidence>
<dbReference type="Proteomes" id="UP000887565">
    <property type="component" value="Unplaced"/>
</dbReference>
<evidence type="ECO:0000313" key="1">
    <source>
        <dbReference type="Proteomes" id="UP000887565"/>
    </source>
</evidence>
<name>A0A915L351_ROMCU</name>
<keyword evidence="1" id="KW-1185">Reference proteome</keyword>